<name>A0ABP6T1R0_9ACTN</name>
<reference evidence="2" key="1">
    <citation type="journal article" date="2019" name="Int. J. Syst. Evol. Microbiol.">
        <title>The Global Catalogue of Microorganisms (GCM) 10K type strain sequencing project: providing services to taxonomists for standard genome sequencing and annotation.</title>
        <authorList>
            <consortium name="The Broad Institute Genomics Platform"/>
            <consortium name="The Broad Institute Genome Sequencing Center for Infectious Disease"/>
            <person name="Wu L."/>
            <person name="Ma J."/>
        </authorList>
    </citation>
    <scope>NUCLEOTIDE SEQUENCE [LARGE SCALE GENOMIC DNA]</scope>
    <source>
        <strain evidence="2">JCM 9458</strain>
    </source>
</reference>
<accession>A0ABP6T1R0</accession>
<organism evidence="1 2">
    <name type="scientific">Cryptosporangium minutisporangium</name>
    <dbReference type="NCBI Taxonomy" id="113569"/>
    <lineage>
        <taxon>Bacteria</taxon>
        <taxon>Bacillati</taxon>
        <taxon>Actinomycetota</taxon>
        <taxon>Actinomycetes</taxon>
        <taxon>Cryptosporangiales</taxon>
        <taxon>Cryptosporangiaceae</taxon>
        <taxon>Cryptosporangium</taxon>
    </lineage>
</organism>
<sequence length="89" mass="10009">MRTVETEGDRLVSGAAVDIVDEENLHLACHCYLMEWEGDQARNQQYSKYCGRRDFSLGQGRRYCAKSFIEGHVMPGNGPLIACRALSAR</sequence>
<evidence type="ECO:0000313" key="2">
    <source>
        <dbReference type="Proteomes" id="UP001501676"/>
    </source>
</evidence>
<keyword evidence="2" id="KW-1185">Reference proteome</keyword>
<protein>
    <submittedName>
        <fullName evidence="1">Uncharacterized protein</fullName>
    </submittedName>
</protein>
<dbReference type="EMBL" id="BAAAYN010000025">
    <property type="protein sequence ID" value="GAA3389602.1"/>
    <property type="molecule type" value="Genomic_DNA"/>
</dbReference>
<proteinExistence type="predicted"/>
<evidence type="ECO:0000313" key="1">
    <source>
        <dbReference type="EMBL" id="GAA3389602.1"/>
    </source>
</evidence>
<comment type="caution">
    <text evidence="1">The sequence shown here is derived from an EMBL/GenBank/DDBJ whole genome shotgun (WGS) entry which is preliminary data.</text>
</comment>
<dbReference type="Proteomes" id="UP001501676">
    <property type="component" value="Unassembled WGS sequence"/>
</dbReference>
<gene>
    <name evidence="1" type="ORF">GCM10020369_40340</name>
</gene>